<proteinExistence type="predicted"/>
<dbReference type="GeneID" id="71994058"/>
<dbReference type="InterPro" id="IPR008922">
    <property type="entry name" value="Di-copper_centre_dom_sf"/>
</dbReference>
<dbReference type="EMBL" id="CP090175">
    <property type="protein sequence ID" value="UJO25089.1"/>
    <property type="molecule type" value="Genomic_DNA"/>
</dbReference>
<feature type="signal peptide" evidence="3">
    <location>
        <begin position="1"/>
        <end position="17"/>
    </location>
</feature>
<feature type="domain" description="Tyrosinase copper-binding" evidence="4">
    <location>
        <begin position="115"/>
        <end position="146"/>
    </location>
</feature>
<evidence type="ECO:0000313" key="5">
    <source>
        <dbReference type="EMBL" id="UJO25089.1"/>
    </source>
</evidence>
<evidence type="ECO:0000259" key="4">
    <source>
        <dbReference type="Pfam" id="PF00264"/>
    </source>
</evidence>
<dbReference type="InterPro" id="IPR002227">
    <property type="entry name" value="Tyrosinase_Cu-bd"/>
</dbReference>
<keyword evidence="1" id="KW-0479">Metal-binding</keyword>
<feature type="chain" id="PRO_5040308758" evidence="3">
    <location>
        <begin position="18"/>
        <end position="146"/>
    </location>
</feature>
<dbReference type="OMA" id="SACTADN"/>
<keyword evidence="6" id="KW-1185">Reference proteome</keyword>
<keyword evidence="2" id="KW-0560">Oxidoreductase</keyword>
<evidence type="ECO:0000256" key="2">
    <source>
        <dbReference type="ARBA" id="ARBA00023002"/>
    </source>
</evidence>
<evidence type="ECO:0000256" key="1">
    <source>
        <dbReference type="ARBA" id="ARBA00022723"/>
    </source>
</evidence>
<gene>
    <name evidence="5" type="ORF">CLAFUR5_14180</name>
</gene>
<dbReference type="SUPFAM" id="SSF48056">
    <property type="entry name" value="Di-copper centre-containing domain"/>
    <property type="match status" value="1"/>
</dbReference>
<dbReference type="AlphaFoldDB" id="A0A9Q8UWI6"/>
<sequence>MMKSTIITYILATAAFALPPPHNILAQHKPKHSKWVPASTSGTDRLAAGALLNVQNRLHSKTLSYNDSSACTADNVIVRREWSTLRPSQQRAYVRAVRCLQSKPSISGDLAPGARNRYDDFVATHINQTLSIHSTGNFLTWHRYYV</sequence>
<dbReference type="Pfam" id="PF00264">
    <property type="entry name" value="Tyrosinase"/>
    <property type="match status" value="1"/>
</dbReference>
<evidence type="ECO:0000313" key="6">
    <source>
        <dbReference type="Proteomes" id="UP000756132"/>
    </source>
</evidence>
<dbReference type="GO" id="GO:0046872">
    <property type="term" value="F:metal ion binding"/>
    <property type="evidence" value="ECO:0007669"/>
    <property type="project" value="UniProtKB-KW"/>
</dbReference>
<protein>
    <submittedName>
        <fullName evidence="5">Tyrosinase-like protein orsC</fullName>
    </submittedName>
</protein>
<reference evidence="5" key="2">
    <citation type="journal article" date="2022" name="Microb. Genom.">
        <title>A chromosome-scale genome assembly of the tomato pathogen Cladosporium fulvum reveals a compartmentalized genome architecture and the presence of a dispensable chromosome.</title>
        <authorList>
            <person name="Zaccaron A.Z."/>
            <person name="Chen L.H."/>
            <person name="Samaras A."/>
            <person name="Stergiopoulos I."/>
        </authorList>
    </citation>
    <scope>NUCLEOTIDE SEQUENCE</scope>
    <source>
        <strain evidence="5">Race5_Kim</strain>
    </source>
</reference>
<reference evidence="5" key="1">
    <citation type="submission" date="2021-12" db="EMBL/GenBank/DDBJ databases">
        <authorList>
            <person name="Zaccaron A."/>
            <person name="Stergiopoulos I."/>
        </authorList>
    </citation>
    <scope>NUCLEOTIDE SEQUENCE</scope>
    <source>
        <strain evidence="5">Race5_Kim</strain>
    </source>
</reference>
<dbReference type="Proteomes" id="UP000756132">
    <property type="component" value="Chromosome 13"/>
</dbReference>
<dbReference type="RefSeq" id="XP_047769455.1">
    <property type="nucleotide sequence ID" value="XM_047913328.1"/>
</dbReference>
<dbReference type="PANTHER" id="PTHR11474">
    <property type="entry name" value="TYROSINASE FAMILY MEMBER"/>
    <property type="match status" value="1"/>
</dbReference>
<dbReference type="InterPro" id="IPR050316">
    <property type="entry name" value="Tyrosinase/Hemocyanin"/>
</dbReference>
<keyword evidence="3" id="KW-0732">Signal</keyword>
<dbReference type="KEGG" id="ffu:CLAFUR5_14180"/>
<evidence type="ECO:0000256" key="3">
    <source>
        <dbReference type="SAM" id="SignalP"/>
    </source>
</evidence>
<dbReference type="PANTHER" id="PTHR11474:SF125">
    <property type="entry name" value="N-ACETYL-6-HYDROXYTRYPTOPHAN OXIDASE IVOB-RELATED"/>
    <property type="match status" value="1"/>
</dbReference>
<dbReference type="Gene3D" id="1.10.1280.10">
    <property type="entry name" value="Di-copper center containing domain from catechol oxidase"/>
    <property type="match status" value="1"/>
</dbReference>
<dbReference type="GO" id="GO:0016491">
    <property type="term" value="F:oxidoreductase activity"/>
    <property type="evidence" value="ECO:0007669"/>
    <property type="project" value="UniProtKB-KW"/>
</dbReference>
<name>A0A9Q8UWI6_PASFU</name>
<accession>A0A9Q8UWI6</accession>
<organism evidence="5 6">
    <name type="scientific">Passalora fulva</name>
    <name type="common">Tomato leaf mold</name>
    <name type="synonym">Cladosporium fulvum</name>
    <dbReference type="NCBI Taxonomy" id="5499"/>
    <lineage>
        <taxon>Eukaryota</taxon>
        <taxon>Fungi</taxon>
        <taxon>Dikarya</taxon>
        <taxon>Ascomycota</taxon>
        <taxon>Pezizomycotina</taxon>
        <taxon>Dothideomycetes</taxon>
        <taxon>Dothideomycetidae</taxon>
        <taxon>Mycosphaerellales</taxon>
        <taxon>Mycosphaerellaceae</taxon>
        <taxon>Fulvia</taxon>
    </lineage>
</organism>
<dbReference type="OrthoDB" id="6132182at2759"/>